<gene>
    <name evidence="2" type="ORF">EGYM00392_LOCUS7225</name>
</gene>
<evidence type="ECO:0000256" key="1">
    <source>
        <dbReference type="SAM" id="MobiDB-lite"/>
    </source>
</evidence>
<dbReference type="EMBL" id="HBGA01018686">
    <property type="protein sequence ID" value="CAD8996165.1"/>
    <property type="molecule type" value="Transcribed_RNA"/>
</dbReference>
<protein>
    <submittedName>
        <fullName evidence="2">Uncharacterized protein</fullName>
    </submittedName>
</protein>
<feature type="compositionally biased region" description="Low complexity" evidence="1">
    <location>
        <begin position="79"/>
        <end position="90"/>
    </location>
</feature>
<organism evidence="2">
    <name type="scientific">Eutreptiella gymnastica</name>
    <dbReference type="NCBI Taxonomy" id="73025"/>
    <lineage>
        <taxon>Eukaryota</taxon>
        <taxon>Discoba</taxon>
        <taxon>Euglenozoa</taxon>
        <taxon>Euglenida</taxon>
        <taxon>Spirocuta</taxon>
        <taxon>Euglenophyceae</taxon>
        <taxon>Eutreptiales</taxon>
        <taxon>Eutreptiaceae</taxon>
        <taxon>Eutreptiella</taxon>
    </lineage>
</organism>
<feature type="region of interest" description="Disordered" evidence="1">
    <location>
        <begin position="71"/>
        <end position="92"/>
    </location>
</feature>
<sequence length="118" mass="12711">MVLPQTPDKKKGSSRTKSKLANWSALGFPNKVSTFNNFSSAKPTSDLKRSHSTKLPHSMSWGRVKHKQNGTLVDECPCGTDSTSGTSTSDMSPRCEMAVNEHLVGTIQALSTVDGDTN</sequence>
<evidence type="ECO:0000313" key="2">
    <source>
        <dbReference type="EMBL" id="CAD8996165.1"/>
    </source>
</evidence>
<dbReference type="AlphaFoldDB" id="A0A7S1N491"/>
<feature type="region of interest" description="Disordered" evidence="1">
    <location>
        <begin position="37"/>
        <end position="57"/>
    </location>
</feature>
<proteinExistence type="predicted"/>
<accession>A0A7S1N491</accession>
<reference evidence="2" key="1">
    <citation type="submission" date="2021-01" db="EMBL/GenBank/DDBJ databases">
        <authorList>
            <person name="Corre E."/>
            <person name="Pelletier E."/>
            <person name="Niang G."/>
            <person name="Scheremetjew M."/>
            <person name="Finn R."/>
            <person name="Kale V."/>
            <person name="Holt S."/>
            <person name="Cochrane G."/>
            <person name="Meng A."/>
            <person name="Brown T."/>
            <person name="Cohen L."/>
        </authorList>
    </citation>
    <scope>NUCLEOTIDE SEQUENCE</scope>
    <source>
        <strain evidence="2">NIES-381</strain>
    </source>
</reference>
<name>A0A7S1N491_9EUGL</name>